<evidence type="ECO:0000313" key="3">
    <source>
        <dbReference type="Proteomes" id="UP000449547"/>
    </source>
</evidence>
<feature type="compositionally biased region" description="Polar residues" evidence="1">
    <location>
        <begin position="310"/>
        <end position="322"/>
    </location>
</feature>
<feature type="compositionally biased region" description="Basic and acidic residues" evidence="1">
    <location>
        <begin position="205"/>
        <end position="214"/>
    </location>
</feature>
<organism evidence="2 3">
    <name type="scientific">Diutina rugosa</name>
    <name type="common">Yeast</name>
    <name type="synonym">Candida rugosa</name>
    <dbReference type="NCBI Taxonomy" id="5481"/>
    <lineage>
        <taxon>Eukaryota</taxon>
        <taxon>Fungi</taxon>
        <taxon>Dikarya</taxon>
        <taxon>Ascomycota</taxon>
        <taxon>Saccharomycotina</taxon>
        <taxon>Pichiomycetes</taxon>
        <taxon>Debaryomycetaceae</taxon>
        <taxon>Diutina</taxon>
    </lineage>
</organism>
<dbReference type="Proteomes" id="UP000449547">
    <property type="component" value="Unassembled WGS sequence"/>
</dbReference>
<accession>A0A642UGG4</accession>
<feature type="region of interest" description="Disordered" evidence="1">
    <location>
        <begin position="309"/>
        <end position="433"/>
    </location>
</feature>
<feature type="compositionally biased region" description="Basic and acidic residues" evidence="1">
    <location>
        <begin position="393"/>
        <end position="405"/>
    </location>
</feature>
<feature type="region of interest" description="Disordered" evidence="1">
    <location>
        <begin position="105"/>
        <end position="144"/>
    </location>
</feature>
<evidence type="ECO:0000256" key="1">
    <source>
        <dbReference type="SAM" id="MobiDB-lite"/>
    </source>
</evidence>
<feature type="compositionally biased region" description="Low complexity" evidence="1">
    <location>
        <begin position="516"/>
        <end position="543"/>
    </location>
</feature>
<dbReference type="GeneID" id="54784292"/>
<feature type="region of interest" description="Disordered" evidence="1">
    <location>
        <begin position="205"/>
        <end position="247"/>
    </location>
</feature>
<proteinExistence type="predicted"/>
<feature type="compositionally biased region" description="Low complexity" evidence="1">
    <location>
        <begin position="358"/>
        <end position="378"/>
    </location>
</feature>
<dbReference type="OMA" id="HTSPNIA"/>
<dbReference type="AlphaFoldDB" id="A0A642UGG4"/>
<sequence>MVIVTRLEPPIPQTASALTIRLNHDLVDEFNRCVAQGGKPKLVVKDGYMSIRVGDAEYPCIKIPETLNVEVYSNSGSSQGCYDGRVSTKLSVITDPRKIREYRKDLERRKLEANSVSPTKPARPASAQLSPSSKQKQARRANPFLVSPGDSNAAIALKFVQFIALGPASDNDIATNLGSAVSASKIAQLKQDYCQKYDRNNSFYHNDRFPTLERRSRKNKSGTPASAGDSDGDLDDIDHIDSMDDESPLPDLVGDHYLLKDKSYKELQPWDWSRYTPFERKLVVHNIHRALTRLGFSEAHPLRRKICDPQASSAVGSPSSAMASDDENRRSQLGGGILHMKKTTKKAATVSPKVSGKAALSSTKPPTASASRPSTSQTLAKRKFSSSSSSSSDDDKQTKKLKMESDTSPSSEEDDTPLSRRAATASPAAGDAKAKRMDYYNQLALKFRDKYKEYALLYNRLKNPASMSKAESKRQLLKLFELHTQLSGWKKKLWEYDRDIKNKSEIMGLSKHKKTSGTSANSTSRSSASTPAPSSRARFPLNY</sequence>
<dbReference type="OrthoDB" id="2587563at2759"/>
<comment type="caution">
    <text evidence="2">The sequence shown here is derived from an EMBL/GenBank/DDBJ whole genome shotgun (WGS) entry which is preliminary data.</text>
</comment>
<dbReference type="VEuPathDB" id="FungiDB:DIURU_005641"/>
<feature type="region of interest" description="Disordered" evidence="1">
    <location>
        <begin position="505"/>
        <end position="543"/>
    </location>
</feature>
<reference evidence="2 3" key="1">
    <citation type="submission" date="2019-07" db="EMBL/GenBank/DDBJ databases">
        <title>Genome assembly of two rare yeast pathogens: Diutina rugosa and Trichomonascus ciferrii.</title>
        <authorList>
            <person name="Mixao V."/>
            <person name="Saus E."/>
            <person name="Hansen A."/>
            <person name="Lass-Flor C."/>
            <person name="Gabaldon T."/>
        </authorList>
    </citation>
    <scope>NUCLEOTIDE SEQUENCE [LARGE SCALE GENOMIC DNA]</scope>
    <source>
        <strain evidence="2 3">CBS 613</strain>
    </source>
</reference>
<protein>
    <submittedName>
        <fullName evidence="2">Uncharacterized protein</fullName>
    </submittedName>
</protein>
<dbReference type="EMBL" id="SWFT01000163">
    <property type="protein sequence ID" value="KAA8896629.1"/>
    <property type="molecule type" value="Genomic_DNA"/>
</dbReference>
<keyword evidence="3" id="KW-1185">Reference proteome</keyword>
<dbReference type="RefSeq" id="XP_034009489.1">
    <property type="nucleotide sequence ID" value="XM_034158646.1"/>
</dbReference>
<name>A0A642UGG4_DIURU</name>
<gene>
    <name evidence="2" type="ORF">DIURU_005641</name>
</gene>
<evidence type="ECO:0000313" key="2">
    <source>
        <dbReference type="EMBL" id="KAA8896629.1"/>
    </source>
</evidence>